<evidence type="ECO:0008006" key="12">
    <source>
        <dbReference type="Google" id="ProtNLM"/>
    </source>
</evidence>
<keyword evidence="4" id="KW-0808">Transferase</keyword>
<dbReference type="GO" id="GO:0008716">
    <property type="term" value="F:D-alanine-D-alanine ligase activity"/>
    <property type="evidence" value="ECO:0007669"/>
    <property type="project" value="InterPro"/>
</dbReference>
<evidence type="ECO:0000259" key="8">
    <source>
        <dbReference type="PROSITE" id="PS50868"/>
    </source>
</evidence>
<feature type="region of interest" description="Disordered" evidence="7">
    <location>
        <begin position="797"/>
        <end position="868"/>
    </location>
</feature>
<keyword evidence="6" id="KW-0547">Nucleotide-binding</keyword>
<evidence type="ECO:0000256" key="2">
    <source>
        <dbReference type="ARBA" id="ARBA00022598"/>
    </source>
</evidence>
<feature type="compositionally biased region" description="Gly residues" evidence="7">
    <location>
        <begin position="116"/>
        <end position="125"/>
    </location>
</feature>
<dbReference type="VEuPathDB" id="TriTrypDB:LmxM.25.1780"/>
<name>E9AXR0_LEIMU</name>
<reference evidence="10 11" key="1">
    <citation type="journal article" date="2011" name="Genome Res.">
        <title>Chromosome and gene copy number variation allow major structural change between species and strains of Leishmania.</title>
        <authorList>
            <person name="Rogers M.B."/>
            <person name="Hilley J.D."/>
            <person name="Dickens N.J."/>
            <person name="Wilkes J."/>
            <person name="Bates P.A."/>
            <person name="Depledge D.P."/>
            <person name="Harris D."/>
            <person name="Her Y."/>
            <person name="Herzyk P."/>
            <person name="Imamura H."/>
            <person name="Otto T.D."/>
            <person name="Sanders M."/>
            <person name="Seeger K."/>
            <person name="Dujardin J.C."/>
            <person name="Berriman M."/>
            <person name="Smith D.F."/>
            <person name="Hertz-Fowler C."/>
            <person name="Mottram J.C."/>
        </authorList>
    </citation>
    <scope>NUCLEOTIDE SEQUENCE [LARGE SCALE GENOMIC DNA]</scope>
    <source>
        <strain evidence="10 11">MHOM/GT/2001/U1103</strain>
    </source>
</reference>
<dbReference type="OMA" id="MPAMPRT"/>
<organism evidence="10 11">
    <name type="scientific">Leishmania mexicana (strain MHOM/GT/2001/U1103)</name>
    <dbReference type="NCBI Taxonomy" id="929439"/>
    <lineage>
        <taxon>Eukaryota</taxon>
        <taxon>Discoba</taxon>
        <taxon>Euglenozoa</taxon>
        <taxon>Kinetoplastea</taxon>
        <taxon>Metakinetoplastina</taxon>
        <taxon>Trypanosomatida</taxon>
        <taxon>Trypanosomatidae</taxon>
        <taxon>Leishmaniinae</taxon>
        <taxon>Leishmania</taxon>
    </lineage>
</organism>
<dbReference type="GeneID" id="13449146"/>
<evidence type="ECO:0000256" key="3">
    <source>
        <dbReference type="ARBA" id="ARBA00022603"/>
    </source>
</evidence>
<keyword evidence="2" id="KW-0436">Ligase</keyword>
<evidence type="ECO:0000256" key="4">
    <source>
        <dbReference type="ARBA" id="ARBA00022679"/>
    </source>
</evidence>
<keyword evidence="5" id="KW-0949">S-adenosyl-L-methionine</keyword>
<dbReference type="AlphaFoldDB" id="E9AXR0"/>
<feature type="compositionally biased region" description="Basic and acidic residues" evidence="7">
    <location>
        <begin position="797"/>
        <end position="808"/>
    </location>
</feature>
<dbReference type="InterPro" id="IPR003616">
    <property type="entry name" value="Post-SET_dom"/>
</dbReference>
<evidence type="ECO:0000256" key="6">
    <source>
        <dbReference type="PROSITE-ProRule" id="PRU00409"/>
    </source>
</evidence>
<dbReference type="GO" id="GO:0008168">
    <property type="term" value="F:methyltransferase activity"/>
    <property type="evidence" value="ECO:0007669"/>
    <property type="project" value="UniProtKB-KW"/>
</dbReference>
<dbReference type="Pfam" id="PF07478">
    <property type="entry name" value="Dala_Dala_lig_C"/>
    <property type="match status" value="1"/>
</dbReference>
<dbReference type="PANTHER" id="PTHR23132">
    <property type="entry name" value="D-ALANINE--D-ALANINE LIGASE"/>
    <property type="match status" value="1"/>
</dbReference>
<keyword evidence="11" id="KW-1185">Reference proteome</keyword>
<dbReference type="SUPFAM" id="SSF56059">
    <property type="entry name" value="Glutathione synthetase ATP-binding domain-like"/>
    <property type="match status" value="1"/>
</dbReference>
<feature type="compositionally biased region" description="Low complexity" evidence="7">
    <location>
        <begin position="205"/>
        <end position="219"/>
    </location>
</feature>
<dbReference type="InterPro" id="IPR046341">
    <property type="entry name" value="SET_dom_sf"/>
</dbReference>
<dbReference type="FunFam" id="3.30.470.20:FF:000078">
    <property type="entry name" value="Histone-lysine N-methyltransferase"/>
    <property type="match status" value="1"/>
</dbReference>
<dbReference type="Proteomes" id="UP000007259">
    <property type="component" value="Chromosome 25"/>
</dbReference>
<accession>E9AXR0</accession>
<dbReference type="PANTHER" id="PTHR23132:SF23">
    <property type="entry name" value="D-ALANINE--D-ALANINE LIGASE B"/>
    <property type="match status" value="1"/>
</dbReference>
<dbReference type="KEGG" id="lmi:LMXM_25_1780"/>
<feature type="region of interest" description="Disordered" evidence="7">
    <location>
        <begin position="74"/>
        <end position="170"/>
    </location>
</feature>
<evidence type="ECO:0000256" key="5">
    <source>
        <dbReference type="ARBA" id="ARBA00022691"/>
    </source>
</evidence>
<dbReference type="FunFam" id="2.170.270.10:FF:000112">
    <property type="entry name" value="ATP-grasp domain containing protein, putative"/>
    <property type="match status" value="1"/>
</dbReference>
<feature type="compositionally biased region" description="Pro residues" evidence="7">
    <location>
        <begin position="231"/>
        <end position="242"/>
    </location>
</feature>
<gene>
    <name evidence="10" type="ORF">LMXM_25_1780</name>
</gene>
<dbReference type="GO" id="GO:0046872">
    <property type="term" value="F:metal ion binding"/>
    <property type="evidence" value="ECO:0007669"/>
    <property type="project" value="InterPro"/>
</dbReference>
<dbReference type="OrthoDB" id="66144at2759"/>
<dbReference type="Pfam" id="PF00856">
    <property type="entry name" value="SET"/>
    <property type="match status" value="1"/>
</dbReference>
<evidence type="ECO:0000256" key="7">
    <source>
        <dbReference type="SAM" id="MobiDB-lite"/>
    </source>
</evidence>
<evidence type="ECO:0000259" key="9">
    <source>
        <dbReference type="PROSITE" id="PS50975"/>
    </source>
</evidence>
<evidence type="ECO:0000256" key="1">
    <source>
        <dbReference type="ARBA" id="ARBA00010871"/>
    </source>
</evidence>
<dbReference type="InterPro" id="IPR011761">
    <property type="entry name" value="ATP-grasp"/>
</dbReference>
<dbReference type="SUPFAM" id="SSF82199">
    <property type="entry name" value="SET domain"/>
    <property type="match status" value="1"/>
</dbReference>
<comment type="similarity">
    <text evidence="1">Belongs to the D-alanine--D-alanine ligase family.</text>
</comment>
<evidence type="ECO:0000313" key="10">
    <source>
        <dbReference type="EMBL" id="CBZ27752.1"/>
    </source>
</evidence>
<dbReference type="GO" id="GO:0032259">
    <property type="term" value="P:methylation"/>
    <property type="evidence" value="ECO:0007669"/>
    <property type="project" value="UniProtKB-KW"/>
</dbReference>
<keyword evidence="6" id="KW-0067">ATP-binding</keyword>
<feature type="compositionally biased region" description="Basic residues" evidence="7">
    <location>
        <begin position="137"/>
        <end position="155"/>
    </location>
</feature>
<dbReference type="GO" id="GO:0005524">
    <property type="term" value="F:ATP binding"/>
    <property type="evidence" value="ECO:0007669"/>
    <property type="project" value="UniProtKB-UniRule"/>
</dbReference>
<protein>
    <recommendedName>
        <fullName evidence="12">ATP-grasp domain-containing protein</fullName>
    </recommendedName>
</protein>
<feature type="region of interest" description="Disordered" evidence="7">
    <location>
        <begin position="182"/>
        <end position="265"/>
    </location>
</feature>
<feature type="compositionally biased region" description="Basic residues" evidence="7">
    <location>
        <begin position="220"/>
        <end position="229"/>
    </location>
</feature>
<sequence length="868" mass="91462">MIPRGGTGVARWAAGALRCSHYSPNPAAILALTAPLSTCRVQLLGHWARTAPRTALGAGTALVYHQRLYASTAASGSSGASHGHDHRFSDGKSGAVGSSGSSSASSGAGSGSSINGYGGGSGPRGSGAAKQQQEAKRIKKVKASRRVLKSKRAGPKAKAASAPASSSVSGGSLVTAWASAASGGASASPGSGAGSSGSGSGGGIVASPSLTAASAQSRTAARRRKKKSSRVPPPPSDSPPTPGSSAAARRSKPPSTCKRASTGSLSGIGATAKKAVTVAHAASHSRSDASAPSATAAVRAKAKKRKRIRICVLSSSYDGTDSATAGVDNYWCTPQHYMKKDRHKYSFADVSMKKIDSYRAVRKLVTSKKYDVFFNLCDGGRDEKRAGVDVVEALEEQNAAFTGTDSRGFEPSKIDMKLMVGSSGVKVPNFVLLSNDESLAKKCRHLKFPVIVKHLSGYASVGIQKDNRCDTLDQLRTKVRGFIKEYNHALVEEFIRGREGTVLACADPGSPFGVKVFKPLMFNFLQNNDDFAYFEKKWTMECGDQAYGFLASSDPAYTAITEMARNAFKYIMNGVGYGRVDFRIDELTGEPYFLEINPNCGMWYAPKDGGDFADVMVEGDPHWNHERFVANAVARALRDQAARKPWYFISHDRNGQFSTRASKTVAAGKCLFGDAVHPIPVVAKSLYKLGEEEPTVGCVICRGDGIHQAVALRHSCEPNMGFVHGRTLLFAAKRPINVGEELTVDYATLRDESMPHFVCSCGTENCRSVIFPMPAMPRTVEAKTMKRLLREKKQVWMKEKADREAERILKKRSSRATSSSSSGSGSGGGGASAGSSSNTGQASSSASGGASSSSGSGSSSGISAAERK</sequence>
<feature type="compositionally biased region" description="Gly residues" evidence="7">
    <location>
        <begin position="191"/>
        <end position="204"/>
    </location>
</feature>
<proteinExistence type="inferred from homology"/>
<dbReference type="InterPro" id="IPR001214">
    <property type="entry name" value="SET_dom"/>
</dbReference>
<feature type="compositionally biased region" description="Low complexity" evidence="7">
    <location>
        <begin position="833"/>
        <end position="868"/>
    </location>
</feature>
<feature type="domain" description="ATP-grasp" evidence="9">
    <location>
        <begin position="417"/>
        <end position="634"/>
    </location>
</feature>
<dbReference type="PROSITE" id="PS50868">
    <property type="entry name" value="POST_SET"/>
    <property type="match status" value="1"/>
</dbReference>
<dbReference type="PROSITE" id="PS50975">
    <property type="entry name" value="ATP_GRASP"/>
    <property type="match status" value="1"/>
</dbReference>
<feature type="compositionally biased region" description="Low complexity" evidence="7">
    <location>
        <begin position="91"/>
        <end position="115"/>
    </location>
</feature>
<dbReference type="EMBL" id="FR799578">
    <property type="protein sequence ID" value="CBZ27752.1"/>
    <property type="molecule type" value="Genomic_DNA"/>
</dbReference>
<dbReference type="PhylomeDB" id="E9AXR0"/>
<dbReference type="Gene3D" id="2.170.270.10">
    <property type="entry name" value="SET domain"/>
    <property type="match status" value="1"/>
</dbReference>
<dbReference type="RefSeq" id="XP_003876236.1">
    <property type="nucleotide sequence ID" value="XM_003876187.1"/>
</dbReference>
<feature type="compositionally biased region" description="Low complexity" evidence="7">
    <location>
        <begin position="156"/>
        <end position="170"/>
    </location>
</feature>
<evidence type="ECO:0000313" key="11">
    <source>
        <dbReference type="Proteomes" id="UP000007259"/>
    </source>
</evidence>
<dbReference type="InterPro" id="IPR011095">
    <property type="entry name" value="Dala_Dala_lig_C"/>
</dbReference>
<dbReference type="Gene3D" id="3.30.470.20">
    <property type="entry name" value="ATP-grasp fold, B domain"/>
    <property type="match status" value="1"/>
</dbReference>
<feature type="domain" description="Post-SET" evidence="8">
    <location>
        <begin position="755"/>
        <end position="771"/>
    </location>
</feature>
<keyword evidence="3" id="KW-0489">Methyltransferase</keyword>